<dbReference type="Gene3D" id="1.10.10.10">
    <property type="entry name" value="Winged helix-like DNA-binding domain superfamily/Winged helix DNA-binding domain"/>
    <property type="match status" value="1"/>
</dbReference>
<dbReference type="InterPro" id="IPR012074">
    <property type="entry name" value="GAF_ANTAR"/>
</dbReference>
<feature type="domain" description="ANTAR" evidence="3">
    <location>
        <begin position="173"/>
        <end position="234"/>
    </location>
</feature>
<gene>
    <name evidence="4" type="ORF">ACFORO_05855</name>
</gene>
<protein>
    <submittedName>
        <fullName evidence="4">GAF and ANTAR domain-containing protein</fullName>
    </submittedName>
</protein>
<evidence type="ECO:0000259" key="3">
    <source>
        <dbReference type="PROSITE" id="PS50921"/>
    </source>
</evidence>
<dbReference type="RefSeq" id="WP_377867695.1">
    <property type="nucleotide sequence ID" value="NZ_JBHMAY010000001.1"/>
</dbReference>
<dbReference type="PROSITE" id="PS50921">
    <property type="entry name" value="ANTAR"/>
    <property type="match status" value="1"/>
</dbReference>
<dbReference type="Pfam" id="PF13185">
    <property type="entry name" value="GAF_2"/>
    <property type="match status" value="1"/>
</dbReference>
<name>A0ABV7QCS5_9PSEU</name>
<reference evidence="5" key="1">
    <citation type="journal article" date="2019" name="Int. J. Syst. Evol. Microbiol.">
        <title>The Global Catalogue of Microorganisms (GCM) 10K type strain sequencing project: providing services to taxonomists for standard genome sequencing and annotation.</title>
        <authorList>
            <consortium name="The Broad Institute Genomics Platform"/>
            <consortium name="The Broad Institute Genome Sequencing Center for Infectious Disease"/>
            <person name="Wu L."/>
            <person name="Ma J."/>
        </authorList>
    </citation>
    <scope>NUCLEOTIDE SEQUENCE [LARGE SCALE GENOMIC DNA]</scope>
    <source>
        <strain evidence="5">CGMCC 4.7682</strain>
    </source>
</reference>
<keyword evidence="1" id="KW-0805">Transcription regulation</keyword>
<evidence type="ECO:0000256" key="2">
    <source>
        <dbReference type="ARBA" id="ARBA00023163"/>
    </source>
</evidence>
<evidence type="ECO:0000313" key="4">
    <source>
        <dbReference type="EMBL" id="MFC3509679.1"/>
    </source>
</evidence>
<dbReference type="PIRSF" id="PIRSF036625">
    <property type="entry name" value="GAF_ANTAR"/>
    <property type="match status" value="1"/>
</dbReference>
<evidence type="ECO:0000313" key="5">
    <source>
        <dbReference type="Proteomes" id="UP001595764"/>
    </source>
</evidence>
<accession>A0ABV7QCS5</accession>
<dbReference type="SMART" id="SM00065">
    <property type="entry name" value="GAF"/>
    <property type="match status" value="1"/>
</dbReference>
<comment type="caution">
    <text evidence="4">The sequence shown here is derived from an EMBL/GenBank/DDBJ whole genome shotgun (WGS) entry which is preliminary data.</text>
</comment>
<dbReference type="InterPro" id="IPR036388">
    <property type="entry name" value="WH-like_DNA-bd_sf"/>
</dbReference>
<sequence>MARSGDAFDPIPRLLSETLAAMRESSDAVSTVKRLCEACVSLLPADGASVSIMQDTGHRQQVYASDAVVERIEDLQFSLGEGPCFEAFTTGMPVLVPDLPKHVSLSWPVFAAQIDDHQVGAVFAFPLWRGAARIGAMDLYRRMPGWLAETEVALALQIADIATSVLLAAAAPGPDGEISEAWITDLTQDRLAVHQATGIVIAAFGLSPEQALARLRGYAFATGQRLQDVADDLVTGRLHLREIDT</sequence>
<proteinExistence type="predicted"/>
<dbReference type="InterPro" id="IPR005561">
    <property type="entry name" value="ANTAR"/>
</dbReference>
<dbReference type="InterPro" id="IPR029016">
    <property type="entry name" value="GAF-like_dom_sf"/>
</dbReference>
<dbReference type="SMART" id="SM01012">
    <property type="entry name" value="ANTAR"/>
    <property type="match status" value="1"/>
</dbReference>
<dbReference type="SUPFAM" id="SSF55781">
    <property type="entry name" value="GAF domain-like"/>
    <property type="match status" value="1"/>
</dbReference>
<keyword evidence="2" id="KW-0804">Transcription</keyword>
<dbReference type="EMBL" id="JBHRWI010000006">
    <property type="protein sequence ID" value="MFC3509679.1"/>
    <property type="molecule type" value="Genomic_DNA"/>
</dbReference>
<dbReference type="Proteomes" id="UP001595764">
    <property type="component" value="Unassembled WGS sequence"/>
</dbReference>
<dbReference type="InterPro" id="IPR003018">
    <property type="entry name" value="GAF"/>
</dbReference>
<organism evidence="4 5">
    <name type="scientific">Amycolatopsis halotolerans</name>
    <dbReference type="NCBI Taxonomy" id="330083"/>
    <lineage>
        <taxon>Bacteria</taxon>
        <taxon>Bacillati</taxon>
        <taxon>Actinomycetota</taxon>
        <taxon>Actinomycetes</taxon>
        <taxon>Pseudonocardiales</taxon>
        <taxon>Pseudonocardiaceae</taxon>
        <taxon>Amycolatopsis</taxon>
    </lineage>
</organism>
<dbReference type="Pfam" id="PF03861">
    <property type="entry name" value="ANTAR"/>
    <property type="match status" value="1"/>
</dbReference>
<keyword evidence="5" id="KW-1185">Reference proteome</keyword>
<evidence type="ECO:0000256" key="1">
    <source>
        <dbReference type="ARBA" id="ARBA00023015"/>
    </source>
</evidence>
<dbReference type="Gene3D" id="3.30.450.40">
    <property type="match status" value="1"/>
</dbReference>